<dbReference type="PANTHER" id="PTHR13675:SF1">
    <property type="entry name" value="SUCCINATE DEHYDROGENASE ASSEMBLY FACTOR 1, MITOCHONDRIAL"/>
    <property type="match status" value="1"/>
</dbReference>
<evidence type="ECO:0000256" key="2">
    <source>
        <dbReference type="ARBA" id="ARBA00023128"/>
    </source>
</evidence>
<comment type="caution">
    <text evidence="6">The sequence shown here is derived from an EMBL/GenBank/DDBJ whole genome shotgun (WGS) entry which is preliminary data.</text>
</comment>
<feature type="domain" description="Complex 1 LYR protein" evidence="5">
    <location>
        <begin position="9"/>
        <end position="67"/>
    </location>
</feature>
<dbReference type="Proteomes" id="UP001310890">
    <property type="component" value="Unassembled WGS sequence"/>
</dbReference>
<dbReference type="InterPro" id="IPR008011">
    <property type="entry name" value="Complex1_LYR_dom"/>
</dbReference>
<protein>
    <recommendedName>
        <fullName evidence="5">Complex 1 LYR protein domain-containing protein</fullName>
    </recommendedName>
</protein>
<evidence type="ECO:0000256" key="1">
    <source>
        <dbReference type="ARBA" id="ARBA00004305"/>
    </source>
</evidence>
<proteinExistence type="inferred from homology"/>
<sequence>MARLSGLQRDVLTLYRRCLRACRTKPTETRANFERFTRKEFGKNMALDKKDFGTIEFLLRKGTRQLEIYEQAGVRNIAG</sequence>
<gene>
    <name evidence="6" type="ORF">LTR62_002651</name>
</gene>
<dbReference type="CDD" id="cd20268">
    <property type="entry name" value="Complex1_LYR_SDHAF1_LYRM8"/>
    <property type="match status" value="1"/>
</dbReference>
<evidence type="ECO:0000256" key="4">
    <source>
        <dbReference type="ARBA" id="ARBA00025715"/>
    </source>
</evidence>
<dbReference type="GO" id="GO:0005759">
    <property type="term" value="C:mitochondrial matrix"/>
    <property type="evidence" value="ECO:0007669"/>
    <property type="project" value="UniProtKB-SubCell"/>
</dbReference>
<keyword evidence="2" id="KW-0496">Mitochondrion</keyword>
<accession>A0AAN7TSH0</accession>
<dbReference type="GO" id="GO:0034553">
    <property type="term" value="P:mitochondrial respiratory chain complex II assembly"/>
    <property type="evidence" value="ECO:0007669"/>
    <property type="project" value="InterPro"/>
</dbReference>
<dbReference type="PANTHER" id="PTHR13675">
    <property type="entry name" value="LYR MOTIF-CONTAINING PROTEIN 2"/>
    <property type="match status" value="1"/>
</dbReference>
<evidence type="ECO:0000313" key="7">
    <source>
        <dbReference type="Proteomes" id="UP001310890"/>
    </source>
</evidence>
<organism evidence="6 7">
    <name type="scientific">Meristemomyces frigidus</name>
    <dbReference type="NCBI Taxonomy" id="1508187"/>
    <lineage>
        <taxon>Eukaryota</taxon>
        <taxon>Fungi</taxon>
        <taxon>Dikarya</taxon>
        <taxon>Ascomycota</taxon>
        <taxon>Pezizomycotina</taxon>
        <taxon>Dothideomycetes</taxon>
        <taxon>Dothideomycetidae</taxon>
        <taxon>Mycosphaerellales</taxon>
        <taxon>Teratosphaeriaceae</taxon>
        <taxon>Meristemomyces</taxon>
    </lineage>
</organism>
<dbReference type="EMBL" id="JAVRRL010000019">
    <property type="protein sequence ID" value="KAK5114082.1"/>
    <property type="molecule type" value="Genomic_DNA"/>
</dbReference>
<dbReference type="Pfam" id="PF05347">
    <property type="entry name" value="Complex1_LYR"/>
    <property type="match status" value="1"/>
</dbReference>
<evidence type="ECO:0000259" key="5">
    <source>
        <dbReference type="Pfam" id="PF05347"/>
    </source>
</evidence>
<comment type="similarity">
    <text evidence="4">Belongs to the complex I LYR family. SDHAF1 subfamily.</text>
</comment>
<keyword evidence="3" id="KW-0143">Chaperone</keyword>
<evidence type="ECO:0000313" key="6">
    <source>
        <dbReference type="EMBL" id="KAK5114082.1"/>
    </source>
</evidence>
<comment type="subcellular location">
    <subcellularLocation>
        <location evidence="1">Mitochondrion matrix</location>
    </subcellularLocation>
</comment>
<name>A0AAN7TSH0_9PEZI</name>
<dbReference type="InterPro" id="IPR045295">
    <property type="entry name" value="Complex1_LYR_SDHAF1_LYRM8"/>
</dbReference>
<dbReference type="AlphaFoldDB" id="A0AAN7TSH0"/>
<reference evidence="6" key="1">
    <citation type="submission" date="2023-08" db="EMBL/GenBank/DDBJ databases">
        <title>Black Yeasts Isolated from many extreme environments.</title>
        <authorList>
            <person name="Coleine C."/>
            <person name="Stajich J.E."/>
            <person name="Selbmann L."/>
        </authorList>
    </citation>
    <scope>NUCLEOTIDE SEQUENCE</scope>
    <source>
        <strain evidence="6">CCFEE 5401</strain>
    </source>
</reference>
<evidence type="ECO:0000256" key="3">
    <source>
        <dbReference type="ARBA" id="ARBA00023186"/>
    </source>
</evidence>